<dbReference type="STRING" id="578462.A0A0L0T0V7"/>
<evidence type="ECO:0000256" key="2">
    <source>
        <dbReference type="ARBA" id="ARBA00022448"/>
    </source>
</evidence>
<sequence length="730" mass="76432">MDQLHTHDTLAATHALLEPGLTTQLALANALQSQPDPDTSPPPARFAATDWQTWAAALSFALVWVELANILPYTSPTTRPTSLLGRIRSSIHALVACILTAIWPLAGTGRTPAALAALSLLVATRIVTPADVYAAQKPATTVTLAALFVILGRLDELGWTRAFVRILTKPLPGGSSSISGTSLLARVSLISAILGATVMNDGAALFMAHAVADLLPRIKGRKVDAVPFALAIVTSANLGSAALLIGNPKVLLVAEAHRLGFGEYAMHLAVPVAVTVGVNTGLLAWKYRAVLGGVEVPDLTQPEGEVHDEDDAPSDDDSGSSTAADHSRATTAAVALDDRVSETRVSLHYGSDAETDDVHRALLADWTGSAPHDAHAHHAARQFLDRPCRHWAHWTATDHDLDRAPHEFPAAVAHMPRPEDRLDPPLDLVSLVREWVAENHATEGPSASQAAVLRAQIDAERALDSWPGRAPITGPDSPSTKSSPTSRRDWWRAHGVHVAVALILATMYMALFQRFDVALTSLTAAVAVIAVPHILAPPTMRLRAPAAAAVDPVHWSLLEYLFALLVVMHGISMTAIRTALSRAVRAVIESPALGPAGSFRAAAGGGSALGLVILGMCAILTSVPVVLVVAPVLEETKGGRLVGGGGGEPGEYAWYVLCWTVSVAGNVAPYGSVAGLIVAEVLDEGREGDEGLAAEWPAWFAAWSTAAHLVVGTAALAVAARVLAGAPADP</sequence>
<evidence type="ECO:0000313" key="10">
    <source>
        <dbReference type="EMBL" id="KNE68396.1"/>
    </source>
</evidence>
<comment type="subcellular location">
    <subcellularLocation>
        <location evidence="1">Cell membrane</location>
        <topology evidence="1">Multi-pass membrane protein</topology>
    </subcellularLocation>
</comment>
<keyword evidence="3" id="KW-1003">Cell membrane</keyword>
<organism evidence="10 11">
    <name type="scientific">Allomyces macrogynus (strain ATCC 38327)</name>
    <name type="common">Allomyces javanicus var. macrogynus</name>
    <dbReference type="NCBI Taxonomy" id="578462"/>
    <lineage>
        <taxon>Eukaryota</taxon>
        <taxon>Fungi</taxon>
        <taxon>Fungi incertae sedis</taxon>
        <taxon>Blastocladiomycota</taxon>
        <taxon>Blastocladiomycetes</taxon>
        <taxon>Blastocladiales</taxon>
        <taxon>Blastocladiaceae</taxon>
        <taxon>Allomyces</taxon>
    </lineage>
</organism>
<dbReference type="GO" id="GO:0005886">
    <property type="term" value="C:plasma membrane"/>
    <property type="evidence" value="ECO:0007669"/>
    <property type="project" value="UniProtKB-SubCell"/>
</dbReference>
<dbReference type="eggNOG" id="KOG2639">
    <property type="taxonomic scope" value="Eukaryota"/>
</dbReference>
<evidence type="ECO:0000256" key="1">
    <source>
        <dbReference type="ARBA" id="ARBA00004651"/>
    </source>
</evidence>
<dbReference type="AlphaFoldDB" id="A0A0L0T0V7"/>
<keyword evidence="11" id="KW-1185">Reference proteome</keyword>
<reference evidence="10 11" key="1">
    <citation type="submission" date="2009-11" db="EMBL/GenBank/DDBJ databases">
        <title>Annotation of Allomyces macrogynus ATCC 38327.</title>
        <authorList>
            <consortium name="The Broad Institute Genome Sequencing Platform"/>
            <person name="Russ C."/>
            <person name="Cuomo C."/>
            <person name="Burger G."/>
            <person name="Gray M.W."/>
            <person name="Holland P.W.H."/>
            <person name="King N."/>
            <person name="Lang F.B.F."/>
            <person name="Roger A.J."/>
            <person name="Ruiz-Trillo I."/>
            <person name="Young S.K."/>
            <person name="Zeng Q."/>
            <person name="Gargeya S."/>
            <person name="Fitzgerald M."/>
            <person name="Haas B."/>
            <person name="Abouelleil A."/>
            <person name="Alvarado L."/>
            <person name="Arachchi H.M."/>
            <person name="Berlin A."/>
            <person name="Chapman S.B."/>
            <person name="Gearin G."/>
            <person name="Goldberg J."/>
            <person name="Griggs A."/>
            <person name="Gujja S."/>
            <person name="Hansen M."/>
            <person name="Heiman D."/>
            <person name="Howarth C."/>
            <person name="Larimer J."/>
            <person name="Lui A."/>
            <person name="MacDonald P.J.P."/>
            <person name="McCowen C."/>
            <person name="Montmayeur A."/>
            <person name="Murphy C."/>
            <person name="Neiman D."/>
            <person name="Pearson M."/>
            <person name="Priest M."/>
            <person name="Roberts A."/>
            <person name="Saif S."/>
            <person name="Shea T."/>
            <person name="Sisk P."/>
            <person name="Stolte C."/>
            <person name="Sykes S."/>
            <person name="Wortman J."/>
            <person name="Nusbaum C."/>
            <person name="Birren B."/>
        </authorList>
    </citation>
    <scope>NUCLEOTIDE SEQUENCE [LARGE SCALE GENOMIC DNA]</scope>
    <source>
        <strain evidence="10 11">ATCC 38327</strain>
    </source>
</reference>
<feature type="transmembrane region" description="Helical" evidence="8">
    <location>
        <begin position="557"/>
        <end position="576"/>
    </location>
</feature>
<dbReference type="VEuPathDB" id="FungiDB:AMAG_13053"/>
<evidence type="ECO:0000256" key="4">
    <source>
        <dbReference type="ARBA" id="ARBA00022692"/>
    </source>
</evidence>
<protein>
    <recommendedName>
        <fullName evidence="9">Citrate transporter-like domain-containing protein</fullName>
    </recommendedName>
</protein>
<feature type="compositionally biased region" description="Acidic residues" evidence="7">
    <location>
        <begin position="306"/>
        <end position="318"/>
    </location>
</feature>
<evidence type="ECO:0000256" key="8">
    <source>
        <dbReference type="SAM" id="Phobius"/>
    </source>
</evidence>
<dbReference type="Proteomes" id="UP000054350">
    <property type="component" value="Unassembled WGS sequence"/>
</dbReference>
<accession>A0A0L0T0V7</accession>
<evidence type="ECO:0000256" key="7">
    <source>
        <dbReference type="SAM" id="MobiDB-lite"/>
    </source>
</evidence>
<dbReference type="EMBL" id="GG745356">
    <property type="protein sequence ID" value="KNE68396.1"/>
    <property type="molecule type" value="Genomic_DNA"/>
</dbReference>
<feature type="transmembrane region" description="Helical" evidence="8">
    <location>
        <begin position="698"/>
        <end position="724"/>
    </location>
</feature>
<dbReference type="GO" id="GO:0055085">
    <property type="term" value="P:transmembrane transport"/>
    <property type="evidence" value="ECO:0007669"/>
    <property type="project" value="InterPro"/>
</dbReference>
<evidence type="ECO:0000256" key="6">
    <source>
        <dbReference type="ARBA" id="ARBA00023136"/>
    </source>
</evidence>
<keyword evidence="4 8" id="KW-0812">Transmembrane</keyword>
<name>A0A0L0T0V7_ALLM3</name>
<evidence type="ECO:0000313" key="11">
    <source>
        <dbReference type="Proteomes" id="UP000054350"/>
    </source>
</evidence>
<gene>
    <name evidence="10" type="ORF">AMAG_13053</name>
</gene>
<feature type="region of interest" description="Disordered" evidence="7">
    <location>
        <begin position="465"/>
        <end position="487"/>
    </location>
</feature>
<dbReference type="PANTHER" id="PTHR43302">
    <property type="entry name" value="TRANSPORTER ARSB-RELATED"/>
    <property type="match status" value="1"/>
</dbReference>
<keyword evidence="5 8" id="KW-1133">Transmembrane helix</keyword>
<dbReference type="InterPro" id="IPR004680">
    <property type="entry name" value="Cit_transptr-like_dom"/>
</dbReference>
<evidence type="ECO:0000256" key="3">
    <source>
        <dbReference type="ARBA" id="ARBA00022475"/>
    </source>
</evidence>
<keyword evidence="2" id="KW-0813">Transport</keyword>
<feature type="transmembrane region" description="Helical" evidence="8">
    <location>
        <begin position="608"/>
        <end position="633"/>
    </location>
</feature>
<evidence type="ECO:0000259" key="9">
    <source>
        <dbReference type="Pfam" id="PF03600"/>
    </source>
</evidence>
<feature type="transmembrane region" description="Helical" evidence="8">
    <location>
        <begin position="490"/>
        <end position="511"/>
    </location>
</feature>
<keyword evidence="6 8" id="KW-0472">Membrane</keyword>
<proteinExistence type="predicted"/>
<reference evidence="11" key="2">
    <citation type="submission" date="2009-11" db="EMBL/GenBank/DDBJ databases">
        <title>The Genome Sequence of Allomyces macrogynus strain ATCC 38327.</title>
        <authorList>
            <consortium name="The Broad Institute Genome Sequencing Platform"/>
            <person name="Russ C."/>
            <person name="Cuomo C."/>
            <person name="Shea T."/>
            <person name="Young S.K."/>
            <person name="Zeng Q."/>
            <person name="Koehrsen M."/>
            <person name="Haas B."/>
            <person name="Borodovsky M."/>
            <person name="Guigo R."/>
            <person name="Alvarado L."/>
            <person name="Berlin A."/>
            <person name="Borenstein D."/>
            <person name="Chen Z."/>
            <person name="Engels R."/>
            <person name="Freedman E."/>
            <person name="Gellesch M."/>
            <person name="Goldberg J."/>
            <person name="Griggs A."/>
            <person name="Gujja S."/>
            <person name="Heiman D."/>
            <person name="Hepburn T."/>
            <person name="Howarth C."/>
            <person name="Jen D."/>
            <person name="Larson L."/>
            <person name="Lewis B."/>
            <person name="Mehta T."/>
            <person name="Park D."/>
            <person name="Pearson M."/>
            <person name="Roberts A."/>
            <person name="Saif S."/>
            <person name="Shenoy N."/>
            <person name="Sisk P."/>
            <person name="Stolte C."/>
            <person name="Sykes S."/>
            <person name="Walk T."/>
            <person name="White J."/>
            <person name="Yandava C."/>
            <person name="Burger G."/>
            <person name="Gray M.W."/>
            <person name="Holland P.W.H."/>
            <person name="King N."/>
            <person name="Lang F.B.F."/>
            <person name="Roger A.J."/>
            <person name="Ruiz-Trillo I."/>
            <person name="Lander E."/>
            <person name="Nusbaum C."/>
        </authorList>
    </citation>
    <scope>NUCLEOTIDE SEQUENCE [LARGE SCALE GENOMIC DNA]</scope>
    <source>
        <strain evidence="11">ATCC 38327</strain>
    </source>
</reference>
<evidence type="ECO:0000256" key="5">
    <source>
        <dbReference type="ARBA" id="ARBA00022989"/>
    </source>
</evidence>
<dbReference type="OrthoDB" id="442352at2759"/>
<feature type="compositionally biased region" description="Low complexity" evidence="7">
    <location>
        <begin position="473"/>
        <end position="485"/>
    </location>
</feature>
<feature type="domain" description="Citrate transporter-like" evidence="9">
    <location>
        <begin position="108"/>
        <end position="643"/>
    </location>
</feature>
<feature type="region of interest" description="Disordered" evidence="7">
    <location>
        <begin position="298"/>
        <end position="335"/>
    </location>
</feature>
<feature type="transmembrane region" description="Helical" evidence="8">
    <location>
        <begin position="517"/>
        <end position="536"/>
    </location>
</feature>
<dbReference type="PANTHER" id="PTHR43302:SF5">
    <property type="entry name" value="TRANSPORTER ARSB-RELATED"/>
    <property type="match status" value="1"/>
</dbReference>
<dbReference type="Pfam" id="PF03600">
    <property type="entry name" value="CitMHS"/>
    <property type="match status" value="1"/>
</dbReference>